<reference evidence="8 9" key="1">
    <citation type="journal article" date="2007" name="Science">
        <title>Sea anemone genome reveals ancestral eumetazoan gene repertoire and genomic organization.</title>
        <authorList>
            <person name="Putnam N.H."/>
            <person name="Srivastava M."/>
            <person name="Hellsten U."/>
            <person name="Dirks B."/>
            <person name="Chapman J."/>
            <person name="Salamov A."/>
            <person name="Terry A."/>
            <person name="Shapiro H."/>
            <person name="Lindquist E."/>
            <person name="Kapitonov V.V."/>
            <person name="Jurka J."/>
            <person name="Genikhovich G."/>
            <person name="Grigoriev I.V."/>
            <person name="Lucas S.M."/>
            <person name="Steele R.E."/>
            <person name="Finnerty J.R."/>
            <person name="Technau U."/>
            <person name="Martindale M.Q."/>
            <person name="Rokhsar D.S."/>
        </authorList>
    </citation>
    <scope>NUCLEOTIDE SEQUENCE [LARGE SCALE GENOMIC DNA]</scope>
    <source>
        <strain evidence="9">CH2 X CH6</strain>
    </source>
</reference>
<dbReference type="InterPro" id="IPR051507">
    <property type="entry name" value="PcG_RING_finger"/>
</dbReference>
<dbReference type="HOGENOM" id="CLU_155461_0_0_1"/>
<dbReference type="GO" id="GO:0008270">
    <property type="term" value="F:zinc ion binding"/>
    <property type="evidence" value="ECO:0007669"/>
    <property type="project" value="UniProtKB-KW"/>
</dbReference>
<dbReference type="Pfam" id="PF00097">
    <property type="entry name" value="zf-C3HC4"/>
    <property type="match status" value="1"/>
</dbReference>
<dbReference type="PROSITE" id="PS50089">
    <property type="entry name" value="ZF_RING_2"/>
    <property type="match status" value="1"/>
</dbReference>
<dbReference type="SUPFAM" id="SSF57850">
    <property type="entry name" value="RING/U-box"/>
    <property type="match status" value="1"/>
</dbReference>
<dbReference type="PhylomeDB" id="A7SGP2"/>
<evidence type="ECO:0000313" key="8">
    <source>
        <dbReference type="EMBL" id="EDO37125.1"/>
    </source>
</evidence>
<feature type="domain" description="RING-type" evidence="7">
    <location>
        <begin position="8"/>
        <end position="49"/>
    </location>
</feature>
<keyword evidence="2" id="KW-0479">Metal-binding</keyword>
<dbReference type="FunFam" id="3.30.40.10:FF:000033">
    <property type="entry name" value="Polycomb group RING finger protein 3"/>
    <property type="match status" value="1"/>
</dbReference>
<sequence>DLNPFITCGLCEGYLIKPTTITECLHTFCKSCIVTYLQDSEDNTCPSCNTVIHETNPFDLLRSDQTLEDIVFKLVPGLQQGSHAIPSPPQHL</sequence>
<proteinExistence type="predicted"/>
<dbReference type="PROSITE" id="PS00518">
    <property type="entry name" value="ZF_RING_1"/>
    <property type="match status" value="1"/>
</dbReference>
<evidence type="ECO:0000256" key="1">
    <source>
        <dbReference type="ARBA" id="ARBA00004123"/>
    </source>
</evidence>
<evidence type="ECO:0000259" key="7">
    <source>
        <dbReference type="PROSITE" id="PS50089"/>
    </source>
</evidence>
<accession>A7SGP2</accession>
<protein>
    <recommendedName>
        <fullName evidence="7">RING-type domain-containing protein</fullName>
    </recommendedName>
</protein>
<dbReference type="PANTHER" id="PTHR45893">
    <property type="entry name" value="POLYCOMB GROUP RING FINGER PROTEIN"/>
    <property type="match status" value="1"/>
</dbReference>
<keyword evidence="4" id="KW-0862">Zinc</keyword>
<keyword evidence="9" id="KW-1185">Reference proteome</keyword>
<evidence type="ECO:0000256" key="4">
    <source>
        <dbReference type="ARBA" id="ARBA00022833"/>
    </source>
</evidence>
<evidence type="ECO:0000256" key="3">
    <source>
        <dbReference type="ARBA" id="ARBA00022771"/>
    </source>
</evidence>
<dbReference type="InterPro" id="IPR001841">
    <property type="entry name" value="Znf_RING"/>
</dbReference>
<dbReference type="InParanoid" id="A7SGP2"/>
<dbReference type="InterPro" id="IPR013083">
    <property type="entry name" value="Znf_RING/FYVE/PHD"/>
</dbReference>
<evidence type="ECO:0000256" key="2">
    <source>
        <dbReference type="ARBA" id="ARBA00022723"/>
    </source>
</evidence>
<gene>
    <name evidence="8" type="ORF">NEMVEDRAFT_v1g117625</name>
</gene>
<dbReference type="EMBL" id="DS469654">
    <property type="protein sequence ID" value="EDO37125.1"/>
    <property type="molecule type" value="Genomic_DNA"/>
</dbReference>
<dbReference type="InterPro" id="IPR017907">
    <property type="entry name" value="Znf_RING_CS"/>
</dbReference>
<keyword evidence="3 6" id="KW-0863">Zinc-finger</keyword>
<evidence type="ECO:0000256" key="6">
    <source>
        <dbReference type="PROSITE-ProRule" id="PRU00175"/>
    </source>
</evidence>
<evidence type="ECO:0000256" key="5">
    <source>
        <dbReference type="ARBA" id="ARBA00023242"/>
    </source>
</evidence>
<organism evidence="8 9">
    <name type="scientific">Nematostella vectensis</name>
    <name type="common">Starlet sea anemone</name>
    <dbReference type="NCBI Taxonomy" id="45351"/>
    <lineage>
        <taxon>Eukaryota</taxon>
        <taxon>Metazoa</taxon>
        <taxon>Cnidaria</taxon>
        <taxon>Anthozoa</taxon>
        <taxon>Hexacorallia</taxon>
        <taxon>Actiniaria</taxon>
        <taxon>Edwardsiidae</taxon>
        <taxon>Nematostella</taxon>
    </lineage>
</organism>
<name>A7SGP2_NEMVE</name>
<dbReference type="InterPro" id="IPR018957">
    <property type="entry name" value="Znf_C3HC4_RING-type"/>
</dbReference>
<dbReference type="AlphaFoldDB" id="A7SGP2"/>
<dbReference type="STRING" id="45351.A7SGP2"/>
<dbReference type="OMA" id="INIRHDS"/>
<dbReference type="SMART" id="SM00184">
    <property type="entry name" value="RING"/>
    <property type="match status" value="1"/>
</dbReference>
<dbReference type="GO" id="GO:0031519">
    <property type="term" value="C:PcG protein complex"/>
    <property type="evidence" value="ECO:0007669"/>
    <property type="project" value="UniProtKB-ARBA"/>
</dbReference>
<dbReference type="eggNOG" id="KOG2660">
    <property type="taxonomic scope" value="Eukaryota"/>
</dbReference>
<dbReference type="Gene3D" id="3.30.40.10">
    <property type="entry name" value="Zinc/RING finger domain, C3HC4 (zinc finger)"/>
    <property type="match status" value="1"/>
</dbReference>
<feature type="non-terminal residue" evidence="8">
    <location>
        <position position="92"/>
    </location>
</feature>
<evidence type="ECO:0000313" key="9">
    <source>
        <dbReference type="Proteomes" id="UP000001593"/>
    </source>
</evidence>
<dbReference type="Proteomes" id="UP000001593">
    <property type="component" value="Unassembled WGS sequence"/>
</dbReference>
<comment type="subcellular location">
    <subcellularLocation>
        <location evidence="1">Nucleus</location>
    </subcellularLocation>
</comment>
<keyword evidence="5" id="KW-0539">Nucleus</keyword>